<name>A0ABN8DPT8_9VIBR</name>
<keyword evidence="2" id="KW-0805">Transcription regulation</keyword>
<sequence length="295" mass="33070">MQWSLDQLNAFCAAVQQGSFSAAARSLGKAQSRISTAITNLEADLNLTLFDRSTRIPTLTKEGQQLYLEANLILQQCQRFEARALLASQSQPLSLTIALDEALPMRLLEQFMVQVSDNYPLLQLRVITGSQQDIGKWVTQNLADFGVLFHHNTPHPEPLDFHSLGMIEPCLIVAPEHPLAKIKAPTISQLQAHRQLLISASEHQQLAVPLSANYWLLDSYFSIAGLASRGVGWALVPMHLMTQDDYYSAHLVMLDCQHLNNLQPIEMRLVQRRDQRSSALQKDLITQLKAIFAHS</sequence>
<dbReference type="PANTHER" id="PTHR30126">
    <property type="entry name" value="HTH-TYPE TRANSCRIPTIONAL REGULATOR"/>
    <property type="match status" value="1"/>
</dbReference>
<dbReference type="SUPFAM" id="SSF46785">
    <property type="entry name" value="Winged helix' DNA-binding domain"/>
    <property type="match status" value="1"/>
</dbReference>
<dbReference type="InterPro" id="IPR000847">
    <property type="entry name" value="LysR_HTH_N"/>
</dbReference>
<dbReference type="Pfam" id="PF00126">
    <property type="entry name" value="HTH_1"/>
    <property type="match status" value="1"/>
</dbReference>
<gene>
    <name evidence="6" type="ORF">VST7929_00277</name>
</gene>
<dbReference type="InterPro" id="IPR005119">
    <property type="entry name" value="LysR_subst-bd"/>
</dbReference>
<reference evidence="6" key="1">
    <citation type="submission" date="2021-11" db="EMBL/GenBank/DDBJ databases">
        <authorList>
            <person name="Rodrigo-Torres L."/>
            <person name="Arahal R. D."/>
            <person name="Lucena T."/>
        </authorList>
    </citation>
    <scope>NUCLEOTIDE SEQUENCE</scope>
    <source>
        <strain evidence="6">CECT 7929</strain>
    </source>
</reference>
<keyword evidence="7" id="KW-1185">Reference proteome</keyword>
<evidence type="ECO:0000256" key="1">
    <source>
        <dbReference type="ARBA" id="ARBA00009437"/>
    </source>
</evidence>
<evidence type="ECO:0000256" key="4">
    <source>
        <dbReference type="ARBA" id="ARBA00023163"/>
    </source>
</evidence>
<dbReference type="PANTHER" id="PTHR30126:SF91">
    <property type="entry name" value="LYSR FAMILY TRANSCRIPTIONAL REGULATOR"/>
    <property type="match status" value="1"/>
</dbReference>
<keyword evidence="3" id="KW-0238">DNA-binding</keyword>
<comment type="similarity">
    <text evidence="1">Belongs to the LysR transcriptional regulatory family.</text>
</comment>
<accession>A0ABN8DPT8</accession>
<evidence type="ECO:0000256" key="3">
    <source>
        <dbReference type="ARBA" id="ARBA00023125"/>
    </source>
</evidence>
<keyword evidence="4" id="KW-0804">Transcription</keyword>
<organism evidence="6 7">
    <name type="scientific">Vibrio stylophorae</name>
    <dbReference type="NCBI Taxonomy" id="659351"/>
    <lineage>
        <taxon>Bacteria</taxon>
        <taxon>Pseudomonadati</taxon>
        <taxon>Pseudomonadota</taxon>
        <taxon>Gammaproteobacteria</taxon>
        <taxon>Vibrionales</taxon>
        <taxon>Vibrionaceae</taxon>
        <taxon>Vibrio</taxon>
    </lineage>
</organism>
<dbReference type="Proteomes" id="UP000838672">
    <property type="component" value="Unassembled WGS sequence"/>
</dbReference>
<dbReference type="RefSeq" id="WP_237464343.1">
    <property type="nucleotide sequence ID" value="NZ_CAKLDI010000001.1"/>
</dbReference>
<evidence type="ECO:0000313" key="6">
    <source>
        <dbReference type="EMBL" id="CAH0532448.1"/>
    </source>
</evidence>
<dbReference type="Pfam" id="PF03466">
    <property type="entry name" value="LysR_substrate"/>
    <property type="match status" value="1"/>
</dbReference>
<dbReference type="SUPFAM" id="SSF53850">
    <property type="entry name" value="Periplasmic binding protein-like II"/>
    <property type="match status" value="1"/>
</dbReference>
<proteinExistence type="inferred from homology"/>
<dbReference type="InterPro" id="IPR036390">
    <property type="entry name" value="WH_DNA-bd_sf"/>
</dbReference>
<evidence type="ECO:0000256" key="2">
    <source>
        <dbReference type="ARBA" id="ARBA00023015"/>
    </source>
</evidence>
<dbReference type="EMBL" id="CAKLDI010000001">
    <property type="protein sequence ID" value="CAH0532448.1"/>
    <property type="molecule type" value="Genomic_DNA"/>
</dbReference>
<comment type="caution">
    <text evidence="6">The sequence shown here is derived from an EMBL/GenBank/DDBJ whole genome shotgun (WGS) entry which is preliminary data.</text>
</comment>
<feature type="domain" description="HTH lysR-type" evidence="5">
    <location>
        <begin position="3"/>
        <end position="60"/>
    </location>
</feature>
<dbReference type="PRINTS" id="PR00039">
    <property type="entry name" value="HTHLYSR"/>
</dbReference>
<dbReference type="Gene3D" id="1.10.10.10">
    <property type="entry name" value="Winged helix-like DNA-binding domain superfamily/Winged helix DNA-binding domain"/>
    <property type="match status" value="1"/>
</dbReference>
<evidence type="ECO:0000259" key="5">
    <source>
        <dbReference type="PROSITE" id="PS50931"/>
    </source>
</evidence>
<dbReference type="Gene3D" id="3.40.190.290">
    <property type="match status" value="1"/>
</dbReference>
<dbReference type="PROSITE" id="PS50931">
    <property type="entry name" value="HTH_LYSR"/>
    <property type="match status" value="1"/>
</dbReference>
<protein>
    <recommendedName>
        <fullName evidence="5">HTH lysR-type domain-containing protein</fullName>
    </recommendedName>
</protein>
<evidence type="ECO:0000313" key="7">
    <source>
        <dbReference type="Proteomes" id="UP000838672"/>
    </source>
</evidence>
<dbReference type="CDD" id="cd05466">
    <property type="entry name" value="PBP2_LTTR_substrate"/>
    <property type="match status" value="1"/>
</dbReference>
<dbReference type="InterPro" id="IPR036388">
    <property type="entry name" value="WH-like_DNA-bd_sf"/>
</dbReference>